<evidence type="ECO:0000313" key="2">
    <source>
        <dbReference type="Proteomes" id="UP001628078"/>
    </source>
</evidence>
<protein>
    <submittedName>
        <fullName evidence="1">Uncharacterized protein</fullName>
    </submittedName>
</protein>
<keyword evidence="2" id="KW-1185">Reference proteome</keyword>
<gene>
    <name evidence="1" type="ORF">JCM31185_16670</name>
</gene>
<dbReference type="Proteomes" id="UP001628078">
    <property type="component" value="Unassembled WGS sequence"/>
</dbReference>
<accession>A0ABQ5JPY2</accession>
<proteinExistence type="predicted"/>
<name>A0ABQ5JPY2_9LACO</name>
<reference evidence="1 2" key="1">
    <citation type="submission" date="2022-03" db="EMBL/GenBank/DDBJ databases">
        <title>Draft genome sequence of Furfurilactobacillus curtus JCM 31185.</title>
        <authorList>
            <person name="Suzuki S."/>
            <person name="Endo A."/>
            <person name="Kajikawa A."/>
        </authorList>
    </citation>
    <scope>NUCLEOTIDE SEQUENCE [LARGE SCALE GENOMIC DNA]</scope>
    <source>
        <strain evidence="1 2">JCM 31185</strain>
    </source>
</reference>
<sequence>MTQNEITTLWQTVDAYFGPHFKVTAQFKSDFAAYAQAILDADDGPRQAAIGKHDLREIAAKQLVDKQLDIAADHARKFEAQRAEAAKLADQATHKKP</sequence>
<organism evidence="1 2">
    <name type="scientific">Furfurilactobacillus curtus</name>
    <dbReference type="NCBI Taxonomy" id="1746200"/>
    <lineage>
        <taxon>Bacteria</taxon>
        <taxon>Bacillati</taxon>
        <taxon>Bacillota</taxon>
        <taxon>Bacilli</taxon>
        <taxon>Lactobacillales</taxon>
        <taxon>Lactobacillaceae</taxon>
        <taxon>Furfurilactobacillus</taxon>
    </lineage>
</organism>
<comment type="caution">
    <text evidence="1">The sequence shown here is derived from an EMBL/GenBank/DDBJ whole genome shotgun (WGS) entry which is preliminary data.</text>
</comment>
<evidence type="ECO:0000313" key="1">
    <source>
        <dbReference type="EMBL" id="GKT06380.1"/>
    </source>
</evidence>
<dbReference type="EMBL" id="BQXO01000005">
    <property type="protein sequence ID" value="GKT06380.1"/>
    <property type="molecule type" value="Genomic_DNA"/>
</dbReference>